<evidence type="ECO:0000313" key="1">
    <source>
        <dbReference type="EMBL" id="SIS95097.1"/>
    </source>
</evidence>
<dbReference type="Gene3D" id="1.20.1260.120">
    <property type="entry name" value="Protein of unknown function DUF2935"/>
    <property type="match status" value="1"/>
</dbReference>
<accession>A0A1N7N9N5</accession>
<dbReference type="Proteomes" id="UP000186795">
    <property type="component" value="Unassembled WGS sequence"/>
</dbReference>
<dbReference type="SUPFAM" id="SSF158430">
    <property type="entry name" value="Bacillus cereus metalloprotein-like"/>
    <property type="match status" value="2"/>
</dbReference>
<dbReference type="EMBL" id="FTOD01000008">
    <property type="protein sequence ID" value="SIS95097.1"/>
    <property type="molecule type" value="Genomic_DNA"/>
</dbReference>
<dbReference type="InterPro" id="IPR021328">
    <property type="entry name" value="CotB-like"/>
</dbReference>
<sequence>MEYVKASRFEHRFWLQVLGDHARFIRDSLAPEEKEEIRRAGEYVQVFDRLLEQARAKVEGAQWQALAGEVDRWARGIREFKLQLLQRHLTGKIKLSLSPSFMNHMVNEVEEYIRILACLCQGQVPPAQHPVHHHLLWLSDASGHSGAISGNLDFAEKGWKRKSDRFTRHFDAFYLKAVELAGYLRTCLSDFPALRRFNRDVELEITLFQGFLRELEEMRLNDQLLGVLSPLMADHMFREECYYLIKLAEVSKVKAPNCDPGRPRSEN</sequence>
<protein>
    <recommendedName>
        <fullName evidence="3">DUF2935 domain-containing protein</fullName>
    </recommendedName>
</protein>
<keyword evidence="2" id="KW-1185">Reference proteome</keyword>
<proteinExistence type="predicted"/>
<organism evidence="1 2">
    <name type="scientific">Kroppenstedtia eburnea</name>
    <dbReference type="NCBI Taxonomy" id="714067"/>
    <lineage>
        <taxon>Bacteria</taxon>
        <taxon>Bacillati</taxon>
        <taxon>Bacillota</taxon>
        <taxon>Bacilli</taxon>
        <taxon>Bacillales</taxon>
        <taxon>Thermoactinomycetaceae</taxon>
        <taxon>Kroppenstedtia</taxon>
    </lineage>
</organism>
<dbReference type="RefSeq" id="WP_076525494.1">
    <property type="nucleotide sequence ID" value="NZ_CP048103.1"/>
</dbReference>
<dbReference type="AlphaFoldDB" id="A0A1N7N9N5"/>
<gene>
    <name evidence="1" type="ORF">SAMN05421790_10869</name>
</gene>
<name>A0A1N7N9N5_9BACL</name>
<evidence type="ECO:0008006" key="3">
    <source>
        <dbReference type="Google" id="ProtNLM"/>
    </source>
</evidence>
<evidence type="ECO:0000313" key="2">
    <source>
        <dbReference type="Proteomes" id="UP000186795"/>
    </source>
</evidence>
<reference evidence="2" key="1">
    <citation type="submission" date="2017-01" db="EMBL/GenBank/DDBJ databases">
        <authorList>
            <person name="Varghese N."/>
            <person name="Submissions S."/>
        </authorList>
    </citation>
    <scope>NUCLEOTIDE SEQUENCE [LARGE SCALE GENOMIC DNA]</scope>
    <source>
        <strain evidence="2">DSM 45196</strain>
    </source>
</reference>
<dbReference type="Pfam" id="PF11155">
    <property type="entry name" value="DUF2935"/>
    <property type="match status" value="2"/>
</dbReference>
<dbReference type="OrthoDB" id="1633927at2"/>